<organism evidence="2 3">
    <name type="scientific">Roseovarius ramblicola</name>
    <dbReference type="NCBI Taxonomy" id="2022336"/>
    <lineage>
        <taxon>Bacteria</taxon>
        <taxon>Pseudomonadati</taxon>
        <taxon>Pseudomonadota</taxon>
        <taxon>Alphaproteobacteria</taxon>
        <taxon>Rhodobacterales</taxon>
        <taxon>Roseobacteraceae</taxon>
        <taxon>Roseovarius</taxon>
    </lineage>
</organism>
<keyword evidence="1" id="KW-1133">Transmembrane helix</keyword>
<reference evidence="2 3" key="1">
    <citation type="submission" date="2024-09" db="EMBL/GenBank/DDBJ databases">
        <authorList>
            <person name="Sun Q."/>
            <person name="Mori K."/>
        </authorList>
    </citation>
    <scope>NUCLEOTIDE SEQUENCE [LARGE SCALE GENOMIC DNA]</scope>
    <source>
        <strain evidence="2 3">CECT 9424</strain>
    </source>
</reference>
<gene>
    <name evidence="2" type="ORF">ACFFU4_09095</name>
</gene>
<protein>
    <submittedName>
        <fullName evidence="2">HdeD family acid-resistance protein</fullName>
    </submittedName>
</protein>
<feature type="transmembrane region" description="Helical" evidence="1">
    <location>
        <begin position="175"/>
        <end position="197"/>
    </location>
</feature>
<dbReference type="PANTHER" id="PTHR34989:SF1">
    <property type="entry name" value="PROTEIN HDED"/>
    <property type="match status" value="1"/>
</dbReference>
<feature type="transmembrane region" description="Helical" evidence="1">
    <location>
        <begin position="64"/>
        <end position="81"/>
    </location>
</feature>
<evidence type="ECO:0000313" key="3">
    <source>
        <dbReference type="Proteomes" id="UP001589670"/>
    </source>
</evidence>
<keyword evidence="3" id="KW-1185">Reference proteome</keyword>
<feature type="transmembrane region" description="Helical" evidence="1">
    <location>
        <begin position="150"/>
        <end position="169"/>
    </location>
</feature>
<comment type="caution">
    <text evidence="2">The sequence shown here is derived from an EMBL/GenBank/DDBJ whole genome shotgun (WGS) entry which is preliminary data.</text>
</comment>
<dbReference type="EMBL" id="JBHMEC010000015">
    <property type="protein sequence ID" value="MFB9149903.1"/>
    <property type="molecule type" value="Genomic_DNA"/>
</dbReference>
<dbReference type="RefSeq" id="WP_377069287.1">
    <property type="nucleotide sequence ID" value="NZ_JBHMEC010000015.1"/>
</dbReference>
<feature type="transmembrane region" description="Helical" evidence="1">
    <location>
        <begin position="117"/>
        <end position="138"/>
    </location>
</feature>
<proteinExistence type="predicted"/>
<keyword evidence="1" id="KW-0812">Transmembrane</keyword>
<dbReference type="InterPro" id="IPR005325">
    <property type="entry name" value="DUF308_memb"/>
</dbReference>
<dbReference type="Pfam" id="PF03729">
    <property type="entry name" value="DUF308"/>
    <property type="match status" value="1"/>
</dbReference>
<name>A0ABV5HZN2_9RHOB</name>
<feature type="transmembrane region" description="Helical" evidence="1">
    <location>
        <begin position="93"/>
        <end position="111"/>
    </location>
</feature>
<sequence>MLRNLLIGKEDGMTSTHDTGMTDQLDRQMPDMGWKGLALLGVVMLTGGLLAFLNPFAASLAAEAVAGAAFLIAGAMQLGFAVRDGTGTRGDRWLSGALGTVLILFAVSLVLSPLAGLVTLTALVALFFTVMGALRVALAWHMRPARGWGWLMAGGAMSLVLAALIVLSLPGGALGLLGLFLGIDLTVGGAVTLGLAWHRKSQG</sequence>
<keyword evidence="1" id="KW-0472">Membrane</keyword>
<dbReference type="PANTHER" id="PTHR34989">
    <property type="entry name" value="PROTEIN HDED"/>
    <property type="match status" value="1"/>
</dbReference>
<evidence type="ECO:0000256" key="1">
    <source>
        <dbReference type="SAM" id="Phobius"/>
    </source>
</evidence>
<evidence type="ECO:0000313" key="2">
    <source>
        <dbReference type="EMBL" id="MFB9149903.1"/>
    </source>
</evidence>
<accession>A0ABV5HZN2</accession>
<dbReference type="Proteomes" id="UP001589670">
    <property type="component" value="Unassembled WGS sequence"/>
</dbReference>
<feature type="transmembrane region" description="Helical" evidence="1">
    <location>
        <begin position="37"/>
        <end position="58"/>
    </location>
</feature>
<dbReference type="InterPro" id="IPR052712">
    <property type="entry name" value="Acid_resist_chaperone_HdeD"/>
</dbReference>